<evidence type="ECO:0000313" key="8">
    <source>
        <dbReference type="Proteomes" id="UP001085076"/>
    </source>
</evidence>
<feature type="domain" description="GST N-terminal" evidence="5">
    <location>
        <begin position="2"/>
        <end position="83"/>
    </location>
</feature>
<dbReference type="InterPro" id="IPR004046">
    <property type="entry name" value="GST_C"/>
</dbReference>
<sequence length="227" mass="25851">MAGIKVFGLPASTDVARVLTCLFEKDVEFQLIRTDTYKGDHKIPEFLRLQDPSGRVTFKEGKRTMTDSREICRYISEKFADQGNKHLLGTGALERSSIEQWLQAEAQNFDPIASKLVFHLAFAVPLGVKTDNSLVEQCEKKLAAVLDVYNQRLEESEYLGGDEFTLADLSHLPNSHYLVSTEKGCELFYSRKNVERWWKAISARPTWKQVVHMKSEHPGPLEKFATI</sequence>
<dbReference type="InterPro" id="IPR036282">
    <property type="entry name" value="Glutathione-S-Trfase_C_sf"/>
</dbReference>
<comment type="similarity">
    <text evidence="1">Belongs to the GST superfamily. Phi family.</text>
</comment>
<dbReference type="SUPFAM" id="SSF52833">
    <property type="entry name" value="Thioredoxin-like"/>
    <property type="match status" value="1"/>
</dbReference>
<evidence type="ECO:0000313" key="7">
    <source>
        <dbReference type="EMBL" id="KAJ0967908.1"/>
    </source>
</evidence>
<dbReference type="InterPro" id="IPR010987">
    <property type="entry name" value="Glutathione-S-Trfase_C-like"/>
</dbReference>
<dbReference type="Pfam" id="PF00043">
    <property type="entry name" value="GST_C"/>
    <property type="match status" value="1"/>
</dbReference>
<evidence type="ECO:0000256" key="3">
    <source>
        <dbReference type="ARBA" id="ARBA00022679"/>
    </source>
</evidence>
<dbReference type="InterPro" id="IPR040079">
    <property type="entry name" value="Glutathione_S-Trfase"/>
</dbReference>
<evidence type="ECO:0000256" key="2">
    <source>
        <dbReference type="ARBA" id="ARBA00012452"/>
    </source>
</evidence>
<dbReference type="SFLD" id="SFLDS00019">
    <property type="entry name" value="Glutathione_Transferase_(cytos"/>
    <property type="match status" value="1"/>
</dbReference>
<dbReference type="FunFam" id="3.40.30.10:FF:000016">
    <property type="entry name" value="Glutathione S-transferase F2"/>
    <property type="match status" value="1"/>
</dbReference>
<evidence type="ECO:0000256" key="1">
    <source>
        <dbReference type="ARBA" id="ARBA00010128"/>
    </source>
</evidence>
<dbReference type="Gene3D" id="1.20.1050.10">
    <property type="match status" value="1"/>
</dbReference>
<dbReference type="OrthoDB" id="422574at2759"/>
<accession>A0A9D5H9F0</accession>
<dbReference type="PROSITE" id="PS50404">
    <property type="entry name" value="GST_NTER"/>
    <property type="match status" value="1"/>
</dbReference>
<evidence type="ECO:0000259" key="5">
    <source>
        <dbReference type="PROSITE" id="PS50404"/>
    </source>
</evidence>
<name>A0A9D5H9F0_9LILI</name>
<dbReference type="AlphaFoldDB" id="A0A9D5H9F0"/>
<protein>
    <recommendedName>
        <fullName evidence="2">glutathione transferase</fullName>
        <ecNumber evidence="2">2.5.1.18</ecNumber>
    </recommendedName>
</protein>
<organism evidence="7 8">
    <name type="scientific">Dioscorea zingiberensis</name>
    <dbReference type="NCBI Taxonomy" id="325984"/>
    <lineage>
        <taxon>Eukaryota</taxon>
        <taxon>Viridiplantae</taxon>
        <taxon>Streptophyta</taxon>
        <taxon>Embryophyta</taxon>
        <taxon>Tracheophyta</taxon>
        <taxon>Spermatophyta</taxon>
        <taxon>Magnoliopsida</taxon>
        <taxon>Liliopsida</taxon>
        <taxon>Dioscoreales</taxon>
        <taxon>Dioscoreaceae</taxon>
        <taxon>Dioscorea</taxon>
    </lineage>
</organism>
<gene>
    <name evidence="7" type="ORF">J5N97_024825</name>
</gene>
<comment type="caution">
    <text evidence="7">The sequence shown here is derived from an EMBL/GenBank/DDBJ whole genome shotgun (WGS) entry which is preliminary data.</text>
</comment>
<dbReference type="InterPro" id="IPR004045">
    <property type="entry name" value="Glutathione_S-Trfase_N"/>
</dbReference>
<dbReference type="GO" id="GO:0004364">
    <property type="term" value="F:glutathione transferase activity"/>
    <property type="evidence" value="ECO:0007669"/>
    <property type="project" value="UniProtKB-EC"/>
</dbReference>
<dbReference type="PANTHER" id="PTHR43900:SF53">
    <property type="entry name" value="GLUTATHIONE TRANSFERASE"/>
    <property type="match status" value="1"/>
</dbReference>
<proteinExistence type="inferred from homology"/>
<dbReference type="PANTHER" id="PTHR43900">
    <property type="entry name" value="GLUTATHIONE S-TRANSFERASE RHO"/>
    <property type="match status" value="1"/>
</dbReference>
<dbReference type="Pfam" id="PF02798">
    <property type="entry name" value="GST_N"/>
    <property type="match status" value="1"/>
</dbReference>
<reference evidence="7" key="1">
    <citation type="submission" date="2021-03" db="EMBL/GenBank/DDBJ databases">
        <authorList>
            <person name="Li Z."/>
            <person name="Yang C."/>
        </authorList>
    </citation>
    <scope>NUCLEOTIDE SEQUENCE</scope>
    <source>
        <strain evidence="7">Dzin_1.0</strain>
        <tissue evidence="7">Leaf</tissue>
    </source>
</reference>
<feature type="domain" description="GST C-terminal" evidence="6">
    <location>
        <begin position="91"/>
        <end position="221"/>
    </location>
</feature>
<dbReference type="GO" id="GO:0043295">
    <property type="term" value="F:glutathione binding"/>
    <property type="evidence" value="ECO:0007669"/>
    <property type="project" value="TreeGrafter"/>
</dbReference>
<dbReference type="InterPro" id="IPR034347">
    <property type="entry name" value="GST_Phi_C"/>
</dbReference>
<evidence type="ECO:0000256" key="4">
    <source>
        <dbReference type="ARBA" id="ARBA00047960"/>
    </source>
</evidence>
<dbReference type="GO" id="GO:0005737">
    <property type="term" value="C:cytoplasm"/>
    <property type="evidence" value="ECO:0007669"/>
    <property type="project" value="TreeGrafter"/>
</dbReference>
<keyword evidence="3" id="KW-0808">Transferase</keyword>
<dbReference type="SFLD" id="SFLDG00358">
    <property type="entry name" value="Main_(cytGST)"/>
    <property type="match status" value="1"/>
</dbReference>
<dbReference type="Proteomes" id="UP001085076">
    <property type="component" value="Miscellaneous, Linkage group lg07"/>
</dbReference>
<evidence type="ECO:0000259" key="6">
    <source>
        <dbReference type="PROSITE" id="PS50405"/>
    </source>
</evidence>
<dbReference type="CDD" id="cd03187">
    <property type="entry name" value="GST_C_Phi"/>
    <property type="match status" value="1"/>
</dbReference>
<dbReference type="SUPFAM" id="SSF47616">
    <property type="entry name" value="GST C-terminal domain-like"/>
    <property type="match status" value="1"/>
</dbReference>
<dbReference type="SFLD" id="SFLDG01154">
    <property type="entry name" value="Main.5:_Phi-like"/>
    <property type="match status" value="1"/>
</dbReference>
<dbReference type="EMBL" id="JAGGNH010000007">
    <property type="protein sequence ID" value="KAJ0967908.1"/>
    <property type="molecule type" value="Genomic_DNA"/>
</dbReference>
<dbReference type="Gene3D" id="3.40.30.10">
    <property type="entry name" value="Glutaredoxin"/>
    <property type="match status" value="1"/>
</dbReference>
<reference evidence="7" key="2">
    <citation type="journal article" date="2022" name="Hortic Res">
        <title>The genome of Dioscorea zingiberensis sheds light on the biosynthesis, origin and evolution of the medicinally important diosgenin saponins.</title>
        <authorList>
            <person name="Li Y."/>
            <person name="Tan C."/>
            <person name="Li Z."/>
            <person name="Guo J."/>
            <person name="Li S."/>
            <person name="Chen X."/>
            <person name="Wang C."/>
            <person name="Dai X."/>
            <person name="Yang H."/>
            <person name="Song W."/>
            <person name="Hou L."/>
            <person name="Xu J."/>
            <person name="Tong Z."/>
            <person name="Xu A."/>
            <person name="Yuan X."/>
            <person name="Wang W."/>
            <person name="Yang Q."/>
            <person name="Chen L."/>
            <person name="Sun Z."/>
            <person name="Wang K."/>
            <person name="Pan B."/>
            <person name="Chen J."/>
            <person name="Bao Y."/>
            <person name="Liu F."/>
            <person name="Qi X."/>
            <person name="Gang D.R."/>
            <person name="Wen J."/>
            <person name="Li J."/>
        </authorList>
    </citation>
    <scope>NUCLEOTIDE SEQUENCE</scope>
    <source>
        <strain evidence="7">Dzin_1.0</strain>
    </source>
</reference>
<dbReference type="GO" id="GO:0006749">
    <property type="term" value="P:glutathione metabolic process"/>
    <property type="evidence" value="ECO:0007669"/>
    <property type="project" value="TreeGrafter"/>
</dbReference>
<dbReference type="EC" id="2.5.1.18" evidence="2"/>
<dbReference type="FunFam" id="1.20.1050.10:FF:000004">
    <property type="entry name" value="Glutathione S-transferase F2"/>
    <property type="match status" value="1"/>
</dbReference>
<dbReference type="InterPro" id="IPR036249">
    <property type="entry name" value="Thioredoxin-like_sf"/>
</dbReference>
<dbReference type="GO" id="GO:0009635">
    <property type="term" value="P:response to herbicide"/>
    <property type="evidence" value="ECO:0007669"/>
    <property type="project" value="UniProtKB-ARBA"/>
</dbReference>
<dbReference type="PROSITE" id="PS50405">
    <property type="entry name" value="GST_CTER"/>
    <property type="match status" value="1"/>
</dbReference>
<comment type="catalytic activity">
    <reaction evidence="4">
        <text>RX + glutathione = an S-substituted glutathione + a halide anion + H(+)</text>
        <dbReference type="Rhea" id="RHEA:16437"/>
        <dbReference type="ChEBI" id="CHEBI:15378"/>
        <dbReference type="ChEBI" id="CHEBI:16042"/>
        <dbReference type="ChEBI" id="CHEBI:17792"/>
        <dbReference type="ChEBI" id="CHEBI:57925"/>
        <dbReference type="ChEBI" id="CHEBI:90779"/>
        <dbReference type="EC" id="2.5.1.18"/>
    </reaction>
</comment>
<keyword evidence="8" id="KW-1185">Reference proteome</keyword>